<protein>
    <submittedName>
        <fullName evidence="1">Uncharacterized protein</fullName>
    </submittedName>
</protein>
<sequence>MVLFLALASLPAAAGSLCPAKTSDGCASLFARDMSDIIKKVRTGRGPFQLVAVTSSGSKVIMTYRGEFTAQEFADFLTSQGDTKENFLGFTHADFAGYQCDGPIKDMVGLGVQVHNILTFKDGSELDSFDLAPCQ</sequence>
<name>A0A4R0YJF4_9GAMM</name>
<reference evidence="1 2" key="1">
    <citation type="submission" date="2019-02" db="EMBL/GenBank/DDBJ databases">
        <title>Dyella amyloliquefaciens sp. nov., isolated from forest soil.</title>
        <authorList>
            <person name="Gao Z.-H."/>
            <person name="Qiu L.-H."/>
        </authorList>
    </citation>
    <scope>NUCLEOTIDE SEQUENCE [LARGE SCALE GENOMIC DNA]</scope>
    <source>
        <strain evidence="1 2">KACC 12747</strain>
    </source>
</reference>
<accession>A0A4R0YJF4</accession>
<dbReference type="EMBL" id="SJTG01000005">
    <property type="protein sequence ID" value="TCI07362.1"/>
    <property type="molecule type" value="Genomic_DNA"/>
</dbReference>
<organism evidence="1 2">
    <name type="scientific">Dyella soli</name>
    <dbReference type="NCBI Taxonomy" id="522319"/>
    <lineage>
        <taxon>Bacteria</taxon>
        <taxon>Pseudomonadati</taxon>
        <taxon>Pseudomonadota</taxon>
        <taxon>Gammaproteobacteria</taxon>
        <taxon>Lysobacterales</taxon>
        <taxon>Rhodanobacteraceae</taxon>
        <taxon>Dyella</taxon>
    </lineage>
</organism>
<comment type="caution">
    <text evidence="1">The sequence shown here is derived from an EMBL/GenBank/DDBJ whole genome shotgun (WGS) entry which is preliminary data.</text>
</comment>
<dbReference type="RefSeq" id="WP_131412703.1">
    <property type="nucleotide sequence ID" value="NZ_SJTG01000005.1"/>
</dbReference>
<evidence type="ECO:0000313" key="1">
    <source>
        <dbReference type="EMBL" id="TCI07362.1"/>
    </source>
</evidence>
<proteinExistence type="predicted"/>
<keyword evidence="2" id="KW-1185">Reference proteome</keyword>
<dbReference type="AlphaFoldDB" id="A0A4R0YJF4"/>
<dbReference type="Proteomes" id="UP000291822">
    <property type="component" value="Unassembled WGS sequence"/>
</dbReference>
<gene>
    <name evidence="1" type="ORF">EZM97_32780</name>
</gene>
<evidence type="ECO:0000313" key="2">
    <source>
        <dbReference type="Proteomes" id="UP000291822"/>
    </source>
</evidence>